<dbReference type="InterPro" id="IPR008984">
    <property type="entry name" value="SMAD_FHA_dom_sf"/>
</dbReference>
<dbReference type="Pfam" id="PF03166">
    <property type="entry name" value="MH2"/>
    <property type="match status" value="1"/>
</dbReference>
<proteinExistence type="predicted"/>
<feature type="domain" description="MH2" evidence="2">
    <location>
        <begin position="336"/>
        <end position="512"/>
    </location>
</feature>
<feature type="region of interest" description="Disordered" evidence="1">
    <location>
        <begin position="193"/>
        <end position="258"/>
    </location>
</feature>
<evidence type="ECO:0000256" key="1">
    <source>
        <dbReference type="SAM" id="MobiDB-lite"/>
    </source>
</evidence>
<dbReference type="InterPro" id="IPR013087">
    <property type="entry name" value="Znf_C2H2_type"/>
</dbReference>
<dbReference type="InParanoid" id="A9URE2"/>
<feature type="compositionally biased region" description="Polar residues" evidence="1">
    <location>
        <begin position="153"/>
        <end position="163"/>
    </location>
</feature>
<dbReference type="GO" id="GO:0006355">
    <property type="term" value="P:regulation of DNA-templated transcription"/>
    <property type="evidence" value="ECO:0007669"/>
    <property type="project" value="InterPro"/>
</dbReference>
<feature type="region of interest" description="Disordered" evidence="1">
    <location>
        <begin position="1"/>
        <end position="114"/>
    </location>
</feature>
<dbReference type="PROSITE" id="PS51076">
    <property type="entry name" value="MH2"/>
    <property type="match status" value="1"/>
</dbReference>
<evidence type="ECO:0000313" key="3">
    <source>
        <dbReference type="EMBL" id="EDQ91907.1"/>
    </source>
</evidence>
<dbReference type="PANTHER" id="PTHR22742:SF2">
    <property type="entry name" value="EXPANSION, ISOFORM A-RELATED"/>
    <property type="match status" value="1"/>
</dbReference>
<feature type="compositionally biased region" description="Polar residues" evidence="1">
    <location>
        <begin position="46"/>
        <end position="61"/>
    </location>
</feature>
<dbReference type="SUPFAM" id="SSF49879">
    <property type="entry name" value="SMAD/FHA domain"/>
    <property type="match status" value="1"/>
</dbReference>
<dbReference type="RefSeq" id="XP_001743193.1">
    <property type="nucleotide sequence ID" value="XM_001743141.1"/>
</dbReference>
<organism evidence="3 4">
    <name type="scientific">Monosiga brevicollis</name>
    <name type="common">Choanoflagellate</name>
    <dbReference type="NCBI Taxonomy" id="81824"/>
    <lineage>
        <taxon>Eukaryota</taxon>
        <taxon>Choanoflagellata</taxon>
        <taxon>Craspedida</taxon>
        <taxon>Salpingoecidae</taxon>
        <taxon>Monosiga</taxon>
    </lineage>
</organism>
<dbReference type="STRING" id="81824.A9URE2"/>
<feature type="compositionally biased region" description="Basic and acidic residues" evidence="1">
    <location>
        <begin position="65"/>
        <end position="79"/>
    </location>
</feature>
<dbReference type="Proteomes" id="UP000001357">
    <property type="component" value="Unassembled WGS sequence"/>
</dbReference>
<name>A9URE2_MONBE</name>
<dbReference type="SMART" id="SM00524">
    <property type="entry name" value="DWB"/>
    <property type="match status" value="1"/>
</dbReference>
<dbReference type="KEGG" id="mbr:MONBRDRAFT_23172"/>
<sequence>MATADLAGPTPPVHQDPDFKSISDDEEEGPAAMAQHLRTRRRLDMRTSSTGGLSEASSLPSSPDADEHGENQEHEHTQDDECSTQTNLEETPANSTLGMVVPCPGDVSIGPPNEDELPTFQDMWVIPGFQRLLCKSVHAQPRRAHRDSDFNENDTTSRGSLSEGSVRKPRNTLLRRLSWKRTKSNYNMKEALKQSEACGSASDSDSTIKPVTKNDKPKRRKSFLRRKKGLDANTAVESAAKKFEEETTTSRRRHLSGSDEAEVTGLSLITYINSLKELESMKAQCFADDCDEQFTSLAELQEHMLTLHVLPRIQQVPDYVYLFHEDLPFFNQRDVVASITYHERDSPLAQFYLNQPIFNISCFRPVEDNTTTVSLSDIDNPCRDSRTEKIRRFIGSGLQVSIRRKCLYVTRLSRNPVFLKNYQSPSTVSDSILLRENGELPDGAEVCLFDYQVFSKEIARMPAELALKMATVSLAFVRTGEFDDKIPCWIRIRMGDALRMWETLTHSTQDHA</sequence>
<reference evidence="3 4" key="1">
    <citation type="journal article" date="2008" name="Nature">
        <title>The genome of the choanoflagellate Monosiga brevicollis and the origin of metazoans.</title>
        <authorList>
            <consortium name="JGI Sequencing"/>
            <person name="King N."/>
            <person name="Westbrook M.J."/>
            <person name="Young S.L."/>
            <person name="Kuo A."/>
            <person name="Abedin M."/>
            <person name="Chapman J."/>
            <person name="Fairclough S."/>
            <person name="Hellsten U."/>
            <person name="Isogai Y."/>
            <person name="Letunic I."/>
            <person name="Marr M."/>
            <person name="Pincus D."/>
            <person name="Putnam N."/>
            <person name="Rokas A."/>
            <person name="Wright K.J."/>
            <person name="Zuzow R."/>
            <person name="Dirks W."/>
            <person name="Good M."/>
            <person name="Goodstein D."/>
            <person name="Lemons D."/>
            <person name="Li W."/>
            <person name="Lyons J.B."/>
            <person name="Morris A."/>
            <person name="Nichols S."/>
            <person name="Richter D.J."/>
            <person name="Salamov A."/>
            <person name="Bork P."/>
            <person name="Lim W.A."/>
            <person name="Manning G."/>
            <person name="Miller W.T."/>
            <person name="McGinnis W."/>
            <person name="Shapiro H."/>
            <person name="Tjian R."/>
            <person name="Grigoriev I.V."/>
            <person name="Rokhsar D."/>
        </authorList>
    </citation>
    <scope>NUCLEOTIDE SEQUENCE [LARGE SCALE GENOMIC DNA]</scope>
    <source>
        <strain evidence="4">MX1 / ATCC 50154</strain>
    </source>
</reference>
<dbReference type="GeneID" id="5888232"/>
<dbReference type="EMBL" id="CH991544">
    <property type="protein sequence ID" value="EDQ91907.1"/>
    <property type="molecule type" value="Genomic_DNA"/>
</dbReference>
<gene>
    <name evidence="3" type="ORF">MONBRDRAFT_23172</name>
</gene>
<feature type="compositionally biased region" description="Basic and acidic residues" evidence="1">
    <location>
        <begin position="239"/>
        <end position="249"/>
    </location>
</feature>
<evidence type="ECO:0000313" key="4">
    <source>
        <dbReference type="Proteomes" id="UP000001357"/>
    </source>
</evidence>
<dbReference type="AlphaFoldDB" id="A9URE2"/>
<keyword evidence="4" id="KW-1185">Reference proteome</keyword>
<feature type="compositionally biased region" description="Polar residues" evidence="1">
    <location>
        <begin position="83"/>
        <end position="97"/>
    </location>
</feature>
<dbReference type="PANTHER" id="PTHR22742">
    <property type="entry name" value="EXPANSION, ISOFORM A-RELATED"/>
    <property type="match status" value="1"/>
</dbReference>
<dbReference type="InterPro" id="IPR001132">
    <property type="entry name" value="SMAD_dom_Dwarfin-type"/>
</dbReference>
<dbReference type="PROSITE" id="PS00028">
    <property type="entry name" value="ZINC_FINGER_C2H2_1"/>
    <property type="match status" value="1"/>
</dbReference>
<feature type="compositionally biased region" description="Basic residues" evidence="1">
    <location>
        <begin position="216"/>
        <end position="228"/>
    </location>
</feature>
<protein>
    <recommendedName>
        <fullName evidence="2">MH2 domain-containing protein</fullName>
    </recommendedName>
</protein>
<evidence type="ECO:0000259" key="2">
    <source>
        <dbReference type="PROSITE" id="PS51076"/>
    </source>
</evidence>
<feature type="region of interest" description="Disordered" evidence="1">
    <location>
        <begin position="142"/>
        <end position="178"/>
    </location>
</feature>
<dbReference type="InterPro" id="IPR017855">
    <property type="entry name" value="SMAD-like_dom_sf"/>
</dbReference>
<dbReference type="Gene3D" id="2.60.200.10">
    <property type="match status" value="1"/>
</dbReference>
<accession>A9URE2</accession>